<sequence>HSVTMAGRGPPQLSSKGKALLEQGDLLTTLLRRVIVIPGLGPVAETNLDVDTVGELLDIYIQLGNDVDRLERLFSTLEIRRDYAHAAAVSIAMLADRLESQSQTLEQFWKSLPAPEIRRA</sequence>
<accession>A0AAV5SH16</accession>
<evidence type="ECO:0000313" key="3">
    <source>
        <dbReference type="EMBL" id="GMS79978.1"/>
    </source>
</evidence>
<dbReference type="EMBL" id="BTSX01000001">
    <property type="protein sequence ID" value="GMS79971.1"/>
    <property type="molecule type" value="Genomic_DNA"/>
</dbReference>
<organism evidence="3 5">
    <name type="scientific">Pristionchus entomophagus</name>
    <dbReference type="NCBI Taxonomy" id="358040"/>
    <lineage>
        <taxon>Eukaryota</taxon>
        <taxon>Metazoa</taxon>
        <taxon>Ecdysozoa</taxon>
        <taxon>Nematoda</taxon>
        <taxon>Chromadorea</taxon>
        <taxon>Rhabditida</taxon>
        <taxon>Rhabditina</taxon>
        <taxon>Diplogasteromorpha</taxon>
        <taxon>Diplogasteroidea</taxon>
        <taxon>Neodiplogasteridae</taxon>
        <taxon>Pristionchus</taxon>
    </lineage>
</organism>
<dbReference type="Proteomes" id="UP001432027">
    <property type="component" value="Unassembled WGS sequence"/>
</dbReference>
<proteinExistence type="predicted"/>
<comment type="caution">
    <text evidence="3">The sequence shown here is derived from an EMBL/GenBank/DDBJ whole genome shotgun (WGS) entry which is preliminary data.</text>
</comment>
<dbReference type="EMBL" id="BTSX01000001">
    <property type="protein sequence ID" value="GMS79978.1"/>
    <property type="molecule type" value="Genomic_DNA"/>
</dbReference>
<name>A0AAV5SH16_9BILA</name>
<evidence type="ECO:0000313" key="4">
    <source>
        <dbReference type="EMBL" id="GMS79981.1"/>
    </source>
</evidence>
<reference evidence="3" key="1">
    <citation type="submission" date="2023-10" db="EMBL/GenBank/DDBJ databases">
        <title>Genome assembly of Pristionchus species.</title>
        <authorList>
            <person name="Yoshida K."/>
            <person name="Sommer R.J."/>
        </authorList>
    </citation>
    <scope>NUCLEOTIDE SEQUENCE</scope>
    <source>
        <strain evidence="3">RS0144</strain>
    </source>
</reference>
<dbReference type="AlphaFoldDB" id="A0AAV5SH16"/>
<dbReference type="EMBL" id="BTSX01000001">
    <property type="protein sequence ID" value="GMS79975.1"/>
    <property type="molecule type" value="Genomic_DNA"/>
</dbReference>
<dbReference type="EMBL" id="BTSX01000001">
    <property type="protein sequence ID" value="GMS79981.1"/>
    <property type="molecule type" value="Genomic_DNA"/>
</dbReference>
<evidence type="ECO:0000313" key="5">
    <source>
        <dbReference type="Proteomes" id="UP001432027"/>
    </source>
</evidence>
<keyword evidence="5" id="KW-1185">Reference proteome</keyword>
<evidence type="ECO:0000313" key="1">
    <source>
        <dbReference type="EMBL" id="GMS79971.1"/>
    </source>
</evidence>
<gene>
    <name evidence="1" type="ORF">PENTCL1PPCAC_2146</name>
    <name evidence="2" type="ORF">PENTCL1PPCAC_2150</name>
    <name evidence="3" type="ORF">PENTCL1PPCAC_2153</name>
    <name evidence="4" type="ORF">PENTCL1PPCAC_2156</name>
</gene>
<feature type="non-terminal residue" evidence="3">
    <location>
        <position position="1"/>
    </location>
</feature>
<evidence type="ECO:0000313" key="2">
    <source>
        <dbReference type="EMBL" id="GMS79975.1"/>
    </source>
</evidence>
<protein>
    <submittedName>
        <fullName evidence="3">Uncharacterized protein</fullName>
    </submittedName>
</protein>